<gene>
    <name evidence="2" type="ORF">DFP82_10380</name>
</gene>
<sequence>MAALADLQQHLTRFWALPYHEDLALDAKLKDVQSWQQTRIKHTHSDLFEQPKNQLMADYFLTQLYGGDEFKLLAKQLARILPKAQKLERLAKESALEAGSMGIQAAILAIELDLHLAQWLVAAALPVNEENMLAAYRAVDEADERRVQIRNLKEVCYRTDKHLNSFMLKKAFALAKGTAYRYNFQPLYDFIDTGFKAMKPLKSVSDFIEPFCERELIIIDQVHDTDNGGKPMTFGVS</sequence>
<evidence type="ECO:0000313" key="3">
    <source>
        <dbReference type="Proteomes" id="UP000247746"/>
    </source>
</evidence>
<dbReference type="RefSeq" id="WP_110922632.1">
    <property type="nucleotide sequence ID" value="NZ_CAJGZD010000010.1"/>
</dbReference>
<dbReference type="InterPro" id="IPR058511">
    <property type="entry name" value="DUF8198"/>
</dbReference>
<dbReference type="AlphaFoldDB" id="A0A2V4UHJ8"/>
<proteinExistence type="predicted"/>
<dbReference type="InterPro" id="IPR058063">
    <property type="entry name" value="FFLEE_fam"/>
</dbReference>
<dbReference type="NCBIfam" id="NF047641">
    <property type="entry name" value="FFLEE_fam"/>
    <property type="match status" value="1"/>
</dbReference>
<dbReference type="EMBL" id="QJSU01000003">
    <property type="protein sequence ID" value="PYE39637.1"/>
    <property type="molecule type" value="Genomic_DNA"/>
</dbReference>
<dbReference type="Pfam" id="PF26621">
    <property type="entry name" value="DUF8198"/>
    <property type="match status" value="1"/>
</dbReference>
<dbReference type="OrthoDB" id="7957365at2"/>
<evidence type="ECO:0000259" key="1">
    <source>
        <dbReference type="Pfam" id="PF26621"/>
    </source>
</evidence>
<name>A0A2V4UHJ8_9GAMM</name>
<protein>
    <recommendedName>
        <fullName evidence="1">DUF8198 domain-containing protein</fullName>
    </recommendedName>
</protein>
<keyword evidence="3" id="KW-1185">Reference proteome</keyword>
<organism evidence="2 3">
    <name type="scientific">Psychrobacter fozii</name>
    <dbReference type="NCBI Taxonomy" id="198480"/>
    <lineage>
        <taxon>Bacteria</taxon>
        <taxon>Pseudomonadati</taxon>
        <taxon>Pseudomonadota</taxon>
        <taxon>Gammaproteobacteria</taxon>
        <taxon>Moraxellales</taxon>
        <taxon>Moraxellaceae</taxon>
        <taxon>Psychrobacter</taxon>
    </lineage>
</organism>
<dbReference type="Proteomes" id="UP000247746">
    <property type="component" value="Unassembled WGS sequence"/>
</dbReference>
<feature type="domain" description="DUF8198" evidence="1">
    <location>
        <begin position="20"/>
        <end position="226"/>
    </location>
</feature>
<accession>A0A2V4UHJ8</accession>
<evidence type="ECO:0000313" key="2">
    <source>
        <dbReference type="EMBL" id="PYE39637.1"/>
    </source>
</evidence>
<comment type="caution">
    <text evidence="2">The sequence shown here is derived from an EMBL/GenBank/DDBJ whole genome shotgun (WGS) entry which is preliminary data.</text>
</comment>
<reference evidence="2 3" key="1">
    <citation type="submission" date="2018-06" db="EMBL/GenBank/DDBJ databases">
        <title>Genomic Encyclopedia of Type Strains, Phase III (KMG-III): the genomes of soil and plant-associated and newly described type strains.</title>
        <authorList>
            <person name="Whitman W."/>
        </authorList>
    </citation>
    <scope>NUCLEOTIDE SEQUENCE [LARGE SCALE GENOMIC DNA]</scope>
    <source>
        <strain evidence="2 3">CECT 5889</strain>
    </source>
</reference>